<gene>
    <name evidence="6" type="ORF">DC432_01230</name>
</gene>
<accession>A0A2T7WX45</accession>
<comment type="similarity">
    <text evidence="1">Belongs to the LysR transcriptional regulatory family.</text>
</comment>
<dbReference type="GO" id="GO:0003677">
    <property type="term" value="F:DNA binding"/>
    <property type="evidence" value="ECO:0007669"/>
    <property type="project" value="UniProtKB-KW"/>
</dbReference>
<dbReference type="PRINTS" id="PR00039">
    <property type="entry name" value="HTHLYSR"/>
</dbReference>
<dbReference type="PROSITE" id="PS50931">
    <property type="entry name" value="HTH_LYSR"/>
    <property type="match status" value="1"/>
</dbReference>
<keyword evidence="4" id="KW-0804">Transcription</keyword>
<dbReference type="InterPro" id="IPR050950">
    <property type="entry name" value="HTH-type_LysR_regulators"/>
</dbReference>
<proteinExistence type="inferred from homology"/>
<dbReference type="InterPro" id="IPR000847">
    <property type="entry name" value="LysR_HTH_N"/>
</dbReference>
<evidence type="ECO:0000259" key="5">
    <source>
        <dbReference type="PROSITE" id="PS50931"/>
    </source>
</evidence>
<dbReference type="Gene3D" id="1.10.10.10">
    <property type="entry name" value="Winged helix-like DNA-binding domain superfamily/Winged helix DNA-binding domain"/>
    <property type="match status" value="1"/>
</dbReference>
<dbReference type="InterPro" id="IPR036388">
    <property type="entry name" value="WH-like_DNA-bd_sf"/>
</dbReference>
<dbReference type="PANTHER" id="PTHR30419:SF31">
    <property type="entry name" value="BLR3139 PROTEIN"/>
    <property type="match status" value="1"/>
</dbReference>
<evidence type="ECO:0000256" key="4">
    <source>
        <dbReference type="ARBA" id="ARBA00023163"/>
    </source>
</evidence>
<dbReference type="Proteomes" id="UP000244649">
    <property type="component" value="Unassembled WGS sequence"/>
</dbReference>
<comment type="caution">
    <text evidence="6">The sequence shown here is derived from an EMBL/GenBank/DDBJ whole genome shotgun (WGS) entry which is preliminary data.</text>
</comment>
<dbReference type="GO" id="GO:0003700">
    <property type="term" value="F:DNA-binding transcription factor activity"/>
    <property type="evidence" value="ECO:0007669"/>
    <property type="project" value="InterPro"/>
</dbReference>
<organism evidence="6 7">
    <name type="scientific">Microbacterium testaceum</name>
    <name type="common">Aureobacterium testaceum</name>
    <name type="synonym">Brevibacterium testaceum</name>
    <dbReference type="NCBI Taxonomy" id="2033"/>
    <lineage>
        <taxon>Bacteria</taxon>
        <taxon>Bacillati</taxon>
        <taxon>Actinomycetota</taxon>
        <taxon>Actinomycetes</taxon>
        <taxon>Micrococcales</taxon>
        <taxon>Microbacteriaceae</taxon>
        <taxon>Microbacterium</taxon>
    </lineage>
</organism>
<dbReference type="FunFam" id="1.10.10.10:FF:000001">
    <property type="entry name" value="LysR family transcriptional regulator"/>
    <property type="match status" value="1"/>
</dbReference>
<dbReference type="InterPro" id="IPR036390">
    <property type="entry name" value="WH_DNA-bd_sf"/>
</dbReference>
<dbReference type="Gene3D" id="3.40.190.290">
    <property type="match status" value="1"/>
</dbReference>
<evidence type="ECO:0000256" key="1">
    <source>
        <dbReference type="ARBA" id="ARBA00009437"/>
    </source>
</evidence>
<sequence length="304" mass="32176">MELRQLEHFVAVASEKHFGNAALDLRMSQSGLSASIRALESELGVGLFVRSTRHVALTPAGAALLPEAQALLAGAGAAKAAVNAASGELGGVVRVGTESCPGVVKLANELAVFREHHPRVEMRLRVDGSGPLLTQVANGRVDAAIVVPTEAAPASIELSPLGREPLVVLSHRSRPFVQRGHVAIDNLADETFVDFQEGASSRVLTARAFEERGLAYRPDLEVNDVHTLLDLIDVNLGIAIVPQAIARKRAVDFAATPISHPMPVWEVCVAVRVGANPATRALRDQLRAQAVGVPEAVEELTPVD</sequence>
<keyword evidence="3" id="KW-0238">DNA-binding</keyword>
<evidence type="ECO:0000256" key="2">
    <source>
        <dbReference type="ARBA" id="ARBA00023015"/>
    </source>
</evidence>
<dbReference type="GO" id="GO:0005829">
    <property type="term" value="C:cytosol"/>
    <property type="evidence" value="ECO:0007669"/>
    <property type="project" value="TreeGrafter"/>
</dbReference>
<dbReference type="Pfam" id="PF00126">
    <property type="entry name" value="HTH_1"/>
    <property type="match status" value="1"/>
</dbReference>
<feature type="domain" description="HTH lysR-type" evidence="5">
    <location>
        <begin position="1"/>
        <end position="58"/>
    </location>
</feature>
<dbReference type="AlphaFoldDB" id="A0A2T7WX45"/>
<dbReference type="EMBL" id="QDFT01000002">
    <property type="protein sequence ID" value="PVE79405.1"/>
    <property type="molecule type" value="Genomic_DNA"/>
</dbReference>
<keyword evidence="2" id="KW-0805">Transcription regulation</keyword>
<dbReference type="SUPFAM" id="SSF46785">
    <property type="entry name" value="Winged helix' DNA-binding domain"/>
    <property type="match status" value="1"/>
</dbReference>
<evidence type="ECO:0000313" key="6">
    <source>
        <dbReference type="EMBL" id="PVE79405.1"/>
    </source>
</evidence>
<dbReference type="RefSeq" id="WP_116536336.1">
    <property type="nucleotide sequence ID" value="NZ_QDFT01000002.1"/>
</dbReference>
<evidence type="ECO:0000313" key="7">
    <source>
        <dbReference type="Proteomes" id="UP000244649"/>
    </source>
</evidence>
<protein>
    <submittedName>
        <fullName evidence="6">LysR family transcriptional regulator</fullName>
    </submittedName>
</protein>
<dbReference type="SUPFAM" id="SSF53850">
    <property type="entry name" value="Periplasmic binding protein-like II"/>
    <property type="match status" value="1"/>
</dbReference>
<name>A0A2T7WX45_MICTE</name>
<dbReference type="InterPro" id="IPR005119">
    <property type="entry name" value="LysR_subst-bd"/>
</dbReference>
<reference evidence="6 7" key="1">
    <citation type="submission" date="2018-04" db="EMBL/GenBank/DDBJ databases">
        <authorList>
            <person name="Go L.Y."/>
            <person name="Mitchell J.A."/>
        </authorList>
    </citation>
    <scope>NUCLEOTIDE SEQUENCE [LARGE SCALE GENOMIC DNA]</scope>
    <source>
        <strain evidence="6 7">TPD7010</strain>
    </source>
</reference>
<evidence type="ECO:0000256" key="3">
    <source>
        <dbReference type="ARBA" id="ARBA00023125"/>
    </source>
</evidence>
<dbReference type="PANTHER" id="PTHR30419">
    <property type="entry name" value="HTH-TYPE TRANSCRIPTIONAL REGULATOR YBHD"/>
    <property type="match status" value="1"/>
</dbReference>
<dbReference type="Pfam" id="PF03466">
    <property type="entry name" value="LysR_substrate"/>
    <property type="match status" value="1"/>
</dbReference>